<dbReference type="OrthoDB" id="1744869at2759"/>
<evidence type="ECO:0000313" key="2">
    <source>
        <dbReference type="Proteomes" id="UP000266188"/>
    </source>
</evidence>
<reference evidence="2" key="1">
    <citation type="submission" date="2017-02" db="EMBL/GenBank/DDBJ databases">
        <authorList>
            <person name="Tafer H."/>
            <person name="Lopandic K."/>
        </authorList>
    </citation>
    <scope>NUCLEOTIDE SEQUENCE [LARGE SCALE GENOMIC DNA]</scope>
    <source>
        <strain evidence="2">CBS 366.77</strain>
    </source>
</reference>
<proteinExistence type="predicted"/>
<name>A0A3A2ZVY5_9EURO</name>
<accession>A0A3A2ZVY5</accession>
<keyword evidence="2" id="KW-1185">Reference proteome</keyword>
<evidence type="ECO:0000313" key="1">
    <source>
        <dbReference type="EMBL" id="RJE21181.1"/>
    </source>
</evidence>
<dbReference type="Proteomes" id="UP000266188">
    <property type="component" value="Unassembled WGS sequence"/>
</dbReference>
<dbReference type="EMBL" id="MVGC01000246">
    <property type="protein sequence ID" value="RJE21181.1"/>
    <property type="molecule type" value="Genomic_DNA"/>
</dbReference>
<dbReference type="STRING" id="2070753.A0A3A2ZVY5"/>
<organism evidence="1 2">
    <name type="scientific">Aspergillus sclerotialis</name>
    <dbReference type="NCBI Taxonomy" id="2070753"/>
    <lineage>
        <taxon>Eukaryota</taxon>
        <taxon>Fungi</taxon>
        <taxon>Dikarya</taxon>
        <taxon>Ascomycota</taxon>
        <taxon>Pezizomycotina</taxon>
        <taxon>Eurotiomycetes</taxon>
        <taxon>Eurotiomycetidae</taxon>
        <taxon>Eurotiales</taxon>
        <taxon>Aspergillaceae</taxon>
        <taxon>Aspergillus</taxon>
        <taxon>Aspergillus subgen. Polypaecilum</taxon>
    </lineage>
</organism>
<dbReference type="AlphaFoldDB" id="A0A3A2ZVY5"/>
<comment type="caution">
    <text evidence="1">The sequence shown here is derived from an EMBL/GenBank/DDBJ whole genome shotgun (WGS) entry which is preliminary data.</text>
</comment>
<sequence length="429" mass="46872">MNRLFHGVQSPGPLYAFAAVVDKLPDTRFQSGDVPEGNNGAEASESEGISLLFANIENVQGKQAPPRRIKGPEVEEPSIVFSVQTGPSDTTGDTAYRPVHQVGLRLANTIFVNGNENTMLGMRWSRDLTSDNFILDESMNLSTCVITSTAEAVRNSFELPLHPVGQRRRVVSSMGNILRQLTSSVDDNTADPMPASSELEKELPRYISENEIEDPLVSVWGLIEKPNIKPTGVDIQERLTNSLREGGKLYRVMSGGGGWGKKQGLLSLDPDISLAEAAAKEDLMPLSNLFCGSTDAIQDLPPALDKRLIIDDLSLLSQAASAGDYVQFFVSVEPRNSQSSYSRLSSQQQACLTYRFGVVYDVDDYGDYGRESTDAMRQKDLALLPSYFGALSTKTITYLQPVINAGLEEKLESGTKLDVPGSRVELRLT</sequence>
<gene>
    <name evidence="1" type="ORF">PHISCL_06485</name>
</gene>
<protein>
    <submittedName>
        <fullName evidence="1">Uncharacterized protein</fullName>
    </submittedName>
</protein>